<dbReference type="SUPFAM" id="SSF50677">
    <property type="entry name" value="ValRS/IleRS/LeuRS editing domain"/>
    <property type="match status" value="1"/>
</dbReference>
<feature type="domain" description="Aminoacyl-tRNA synthetase class Ia" evidence="12">
    <location>
        <begin position="653"/>
        <end position="884"/>
    </location>
</feature>
<dbReference type="InterPro" id="IPR025709">
    <property type="entry name" value="Leu_tRNA-synth_edit"/>
</dbReference>
<evidence type="ECO:0000256" key="1">
    <source>
        <dbReference type="ARBA" id="ARBA00005594"/>
    </source>
</evidence>
<dbReference type="GO" id="GO:0009143">
    <property type="term" value="P:nucleoside triphosphate catabolic process"/>
    <property type="evidence" value="ECO:0007669"/>
    <property type="project" value="InterPro"/>
</dbReference>
<evidence type="ECO:0000256" key="11">
    <source>
        <dbReference type="SAM" id="MobiDB-lite"/>
    </source>
</evidence>
<comment type="subcellular location">
    <subcellularLocation>
        <location evidence="10">Cytoplasm</location>
    </subcellularLocation>
</comment>
<dbReference type="InterPro" id="IPR002637">
    <property type="entry name" value="RdgB/HAM1"/>
</dbReference>
<feature type="binding site" evidence="10">
    <location>
        <position position="850"/>
    </location>
    <ligand>
        <name>ATP</name>
        <dbReference type="ChEBI" id="CHEBI:30616"/>
    </ligand>
</feature>
<comment type="caution">
    <text evidence="15">The sequence shown here is derived from an EMBL/GenBank/DDBJ whole genome shotgun (WGS) entry which is preliminary data.</text>
</comment>
<evidence type="ECO:0000259" key="13">
    <source>
        <dbReference type="Pfam" id="PF08264"/>
    </source>
</evidence>
<keyword evidence="8 10" id="KW-0030">Aminoacyl-tRNA synthetase</keyword>
<evidence type="ECO:0000256" key="2">
    <source>
        <dbReference type="ARBA" id="ARBA00022490"/>
    </source>
</evidence>
<dbReference type="GO" id="GO:0002161">
    <property type="term" value="F:aminoacyl-tRNA deacylase activity"/>
    <property type="evidence" value="ECO:0007669"/>
    <property type="project" value="InterPro"/>
</dbReference>
<dbReference type="InterPro" id="IPR009008">
    <property type="entry name" value="Val/Leu/Ile-tRNA-synth_edit"/>
</dbReference>
<comment type="caution">
    <text evidence="10">Lacks conserved residue(s) required for the propagation of feature annotation.</text>
</comment>
<evidence type="ECO:0000256" key="5">
    <source>
        <dbReference type="ARBA" id="ARBA00022801"/>
    </source>
</evidence>
<dbReference type="GO" id="GO:0006429">
    <property type="term" value="P:leucyl-tRNA aminoacylation"/>
    <property type="evidence" value="ECO:0007669"/>
    <property type="project" value="UniProtKB-UniRule"/>
</dbReference>
<dbReference type="HAMAP" id="MF_00049_B">
    <property type="entry name" value="Leu_tRNA_synth_B"/>
    <property type="match status" value="1"/>
</dbReference>
<comment type="catalytic activity">
    <reaction evidence="9 10">
        <text>tRNA(Leu) + L-leucine + ATP = L-leucyl-tRNA(Leu) + AMP + diphosphate</text>
        <dbReference type="Rhea" id="RHEA:11688"/>
        <dbReference type="Rhea" id="RHEA-COMP:9613"/>
        <dbReference type="Rhea" id="RHEA-COMP:9622"/>
        <dbReference type="ChEBI" id="CHEBI:30616"/>
        <dbReference type="ChEBI" id="CHEBI:33019"/>
        <dbReference type="ChEBI" id="CHEBI:57427"/>
        <dbReference type="ChEBI" id="CHEBI:78442"/>
        <dbReference type="ChEBI" id="CHEBI:78494"/>
        <dbReference type="ChEBI" id="CHEBI:456215"/>
        <dbReference type="EC" id="6.1.1.4"/>
    </reaction>
</comment>
<evidence type="ECO:0000256" key="4">
    <source>
        <dbReference type="ARBA" id="ARBA00022741"/>
    </source>
</evidence>
<keyword evidence="4 10" id="KW-0547">Nucleotide-binding</keyword>
<evidence type="ECO:0000256" key="6">
    <source>
        <dbReference type="ARBA" id="ARBA00022840"/>
    </source>
</evidence>
<accession>A0A0G1BA93</accession>
<feature type="domain" description="Leucyl-tRNA synthetase editing" evidence="14">
    <location>
        <begin position="440"/>
        <end position="574"/>
    </location>
</feature>
<keyword evidence="6 10" id="KW-0067">ATP-binding</keyword>
<evidence type="ECO:0000256" key="3">
    <source>
        <dbReference type="ARBA" id="ARBA00022598"/>
    </source>
</evidence>
<dbReference type="Proteomes" id="UP000034516">
    <property type="component" value="Unassembled WGS sequence"/>
</dbReference>
<dbReference type="PANTHER" id="PTHR43740:SF2">
    <property type="entry name" value="LEUCINE--TRNA LIGASE, MITOCHONDRIAL"/>
    <property type="match status" value="1"/>
</dbReference>
<dbReference type="Pfam" id="PF01725">
    <property type="entry name" value="Ham1p_like"/>
    <property type="match status" value="1"/>
</dbReference>
<feature type="compositionally biased region" description="Low complexity" evidence="11">
    <location>
        <begin position="577"/>
        <end position="587"/>
    </location>
</feature>
<reference evidence="15 16" key="1">
    <citation type="journal article" date="2015" name="Nature">
        <title>rRNA introns, odd ribosomes, and small enigmatic genomes across a large radiation of phyla.</title>
        <authorList>
            <person name="Brown C.T."/>
            <person name="Hug L.A."/>
            <person name="Thomas B.C."/>
            <person name="Sharon I."/>
            <person name="Castelle C.J."/>
            <person name="Singh A."/>
            <person name="Wilkins M.J."/>
            <person name="Williams K.H."/>
            <person name="Banfield J.F."/>
        </authorList>
    </citation>
    <scope>NUCLEOTIDE SEQUENCE [LARGE SCALE GENOMIC DNA]</scope>
</reference>
<evidence type="ECO:0000259" key="14">
    <source>
        <dbReference type="Pfam" id="PF13603"/>
    </source>
</evidence>
<evidence type="ECO:0000256" key="7">
    <source>
        <dbReference type="ARBA" id="ARBA00022917"/>
    </source>
</evidence>
<dbReference type="Gene3D" id="3.90.950.10">
    <property type="match status" value="1"/>
</dbReference>
<comment type="similarity">
    <text evidence="1 10">Belongs to the class-I aminoacyl-tRNA synthetase family.</text>
</comment>
<dbReference type="EMBL" id="LCCW01000003">
    <property type="protein sequence ID" value="KKS43256.1"/>
    <property type="molecule type" value="Genomic_DNA"/>
</dbReference>
<dbReference type="SUPFAM" id="SSF52972">
    <property type="entry name" value="ITPase-like"/>
    <property type="match status" value="1"/>
</dbReference>
<dbReference type="AlphaFoldDB" id="A0A0G1BA93"/>
<evidence type="ECO:0000256" key="9">
    <source>
        <dbReference type="ARBA" id="ARBA00047469"/>
    </source>
</evidence>
<dbReference type="InterPro" id="IPR002302">
    <property type="entry name" value="Leu-tRNA-ligase"/>
</dbReference>
<dbReference type="FunFam" id="1.10.730.10:FF:000011">
    <property type="entry name" value="Leucine--tRNA ligase chloroplastic/mitochondrial"/>
    <property type="match status" value="1"/>
</dbReference>
<feature type="domain" description="Methionyl/Valyl/Leucyl/Isoleucyl-tRNA synthetase anticodon-binding" evidence="13">
    <location>
        <begin position="924"/>
        <end position="1032"/>
    </location>
</feature>
<dbReference type="GO" id="GO:0047429">
    <property type="term" value="F:nucleoside triphosphate diphosphatase activity"/>
    <property type="evidence" value="ECO:0007669"/>
    <property type="project" value="InterPro"/>
</dbReference>
<sequence length="1070" mass="122194">MKKYEPQQIEPKWQKYWAENGSFEIREDKSKKKFYGLIEFPYPSGDGLHTGHLRSNTALDIICRKRRMQGYNVLYPIGFDSFGLPAENYAIKKKIKPQVTTANNIKIFSKQLKEAGFSFDWSRSFSTTDEDYYKWTEWIFLQMFKKGLAEKKKETINWCTICKIGLANEEVVNGVCERCGGEVVKKEKEQWVLKITKYADRLIDDLDKVDYLERIKTQQINWIGRSEGALVKFPVLKFPAMLFASGNPSKKARIEKLLKAARIPCKVNSPQDLGLELLNIEESGGLRDNAIKKALAYKGKTNLPVMADDTGFFVDDQAIDPTQVKRNALAGQDEQALSREEISQRILGYYKKLAAKHGGNVEAYWLDSKALVLPSGEVLTAESKREVILTDKIVGEIDPYFPMRSLYRVKATGKYIAEQTAADELKELYPITKSLIDLLTDSLTVFTTRPDTLFGATFMVVAPEHELIQKAKGKIQNYNEAEEYIEQSRKKSDLERTDLNKEKTGVELKGIKAINPANGKEIPIFVADYVMMGYGTGAIMAVPAHDERDWEFARKYNLPVIEVVKEAQKHRNTENTRLPAPDAARPPRYAKHCGQAGYGGQAKTQKAQECFTGEGIAVNSGEFNDLPTNEFKEKITKWLEEKGLSKKAVNYKLHDWIFSRQRYWGEPIPLVFCENCAGKIKNQSRDRGTKIKNNEELNQGEVLNPGWYADESLPVILPDIDDFMPTENGDSPLAKIESWVKTKCPVCGGEARRETDVMPNWAGSNWYFIRYTDPKNNKQMVDPEKAKYWLPVDWYNGGMEHTTLHLLYSRFVWKFLYDIGAVPQECGVEPYGKRTAHGMILGSGGVKMSKSKGNVINPDEYIRKFGADTLRVYEMFLGPFDQAIAWEDKSVNGVYRFLNRVWNLQSKFKIQNSKFKSKELDILLNKTIKKVGEDIEVMKFNTAVAQLMILVNEMEKQDQLHITHYTLLITLLSPFAPHICEELWQRLGHNKSLAFEKWPEYDPVLIQTDEFELVVQINGKVRDKIMMPADITENEASKTALASDKVQKWLNGQKPKKVIYIKGKLLSIVS</sequence>
<feature type="short sequence motif" description="'KMSKS' region" evidence="10">
    <location>
        <begin position="847"/>
        <end position="851"/>
    </location>
</feature>
<dbReference type="GO" id="GO:0005524">
    <property type="term" value="F:ATP binding"/>
    <property type="evidence" value="ECO:0007669"/>
    <property type="project" value="UniProtKB-UniRule"/>
</dbReference>
<keyword evidence="2 10" id="KW-0963">Cytoplasm</keyword>
<dbReference type="GO" id="GO:0005829">
    <property type="term" value="C:cytosol"/>
    <property type="evidence" value="ECO:0007669"/>
    <property type="project" value="TreeGrafter"/>
</dbReference>
<proteinExistence type="inferred from homology"/>
<dbReference type="EC" id="6.1.1.4" evidence="10"/>
<dbReference type="InterPro" id="IPR002300">
    <property type="entry name" value="aa-tRNA-synth_Ia"/>
</dbReference>
<dbReference type="Pfam" id="PF13603">
    <property type="entry name" value="tRNA-synt_1_2"/>
    <property type="match status" value="1"/>
</dbReference>
<evidence type="ECO:0000256" key="10">
    <source>
        <dbReference type="HAMAP-Rule" id="MF_00049"/>
    </source>
</evidence>
<dbReference type="Gene3D" id="3.40.50.620">
    <property type="entry name" value="HUPs"/>
    <property type="match status" value="1"/>
</dbReference>
<dbReference type="InterPro" id="IPR009080">
    <property type="entry name" value="tRNAsynth_Ia_anticodon-bd"/>
</dbReference>
<evidence type="ECO:0000313" key="16">
    <source>
        <dbReference type="Proteomes" id="UP000034516"/>
    </source>
</evidence>
<dbReference type="Pfam" id="PF08264">
    <property type="entry name" value="Anticodon_1"/>
    <property type="match status" value="1"/>
</dbReference>
<dbReference type="InterPro" id="IPR029001">
    <property type="entry name" value="ITPase-like_fam"/>
</dbReference>
<dbReference type="SUPFAM" id="SSF52374">
    <property type="entry name" value="Nucleotidylyl transferase"/>
    <property type="match status" value="1"/>
</dbReference>
<dbReference type="Gene3D" id="3.90.740.10">
    <property type="entry name" value="Valyl/Leucyl/Isoleucyl-tRNA synthetase, editing domain"/>
    <property type="match status" value="1"/>
</dbReference>
<gene>
    <name evidence="10" type="primary">leuS</name>
    <name evidence="15" type="ORF">UV02_C0003G0010</name>
</gene>
<dbReference type="Gene3D" id="1.10.730.10">
    <property type="entry name" value="Isoleucyl-tRNA Synthetase, Domain 1"/>
    <property type="match status" value="1"/>
</dbReference>
<dbReference type="CDD" id="cd07958">
    <property type="entry name" value="Anticodon_Ia_Leu_BEm"/>
    <property type="match status" value="1"/>
</dbReference>
<dbReference type="GO" id="GO:0004823">
    <property type="term" value="F:leucine-tRNA ligase activity"/>
    <property type="evidence" value="ECO:0007669"/>
    <property type="project" value="UniProtKB-UniRule"/>
</dbReference>
<keyword evidence="5" id="KW-0378">Hydrolase</keyword>
<feature type="region of interest" description="Disordered" evidence="11">
    <location>
        <begin position="569"/>
        <end position="588"/>
    </location>
</feature>
<protein>
    <recommendedName>
        <fullName evidence="10">Leucine--tRNA ligase</fullName>
        <ecNumber evidence="10">6.1.1.4</ecNumber>
    </recommendedName>
    <alternativeName>
        <fullName evidence="10">Leucyl-tRNA synthetase</fullName>
        <shortName evidence="10">LeuRS</shortName>
    </alternativeName>
</protein>
<dbReference type="PRINTS" id="PR00985">
    <property type="entry name" value="TRNASYNTHLEU"/>
</dbReference>
<dbReference type="FunFam" id="3.40.50.620:FF:000060">
    <property type="entry name" value="Leucine--tRNA ligase"/>
    <property type="match status" value="1"/>
</dbReference>
<feature type="domain" description="Aminoacyl-tRNA synthetase class Ia" evidence="12">
    <location>
        <begin position="12"/>
        <end position="221"/>
    </location>
</feature>
<evidence type="ECO:0000313" key="15">
    <source>
        <dbReference type="EMBL" id="KKS43256.1"/>
    </source>
</evidence>
<dbReference type="PATRIC" id="fig|1618677.3.peg.72"/>
<dbReference type="InterPro" id="IPR013155">
    <property type="entry name" value="M/V/L/I-tRNA-synth_anticd-bd"/>
</dbReference>
<name>A0A0G1BA93_9BACT</name>
<evidence type="ECO:0000259" key="12">
    <source>
        <dbReference type="Pfam" id="PF00133"/>
    </source>
</evidence>
<dbReference type="SUPFAM" id="SSF47323">
    <property type="entry name" value="Anticodon-binding domain of a subclass of class I aminoacyl-tRNA synthetases"/>
    <property type="match status" value="1"/>
</dbReference>
<evidence type="ECO:0000256" key="8">
    <source>
        <dbReference type="ARBA" id="ARBA00023146"/>
    </source>
</evidence>
<dbReference type="Pfam" id="PF00133">
    <property type="entry name" value="tRNA-synt_1"/>
    <property type="match status" value="2"/>
</dbReference>
<organism evidence="15 16">
    <name type="scientific">Candidatus Kuenenbacteria bacterium GW2011_GWA2_42_15</name>
    <dbReference type="NCBI Taxonomy" id="1618677"/>
    <lineage>
        <taxon>Bacteria</taxon>
        <taxon>Candidatus Kueneniibacteriota</taxon>
    </lineage>
</organism>
<dbReference type="PANTHER" id="PTHR43740">
    <property type="entry name" value="LEUCYL-TRNA SYNTHETASE"/>
    <property type="match status" value="1"/>
</dbReference>
<dbReference type="InterPro" id="IPR014729">
    <property type="entry name" value="Rossmann-like_a/b/a_fold"/>
</dbReference>
<keyword evidence="3 10" id="KW-0436">Ligase</keyword>
<keyword evidence="7 10" id="KW-0648">Protein biosynthesis</keyword>